<protein>
    <recommendedName>
        <fullName evidence="6">Argininosuccinate lyase</fullName>
    </recommendedName>
</protein>
<feature type="signal peptide" evidence="1">
    <location>
        <begin position="1"/>
        <end position="23"/>
    </location>
</feature>
<evidence type="ECO:0000256" key="1">
    <source>
        <dbReference type="SAM" id="SignalP"/>
    </source>
</evidence>
<dbReference type="EMBL" id="CABFVH010000033">
    <property type="protein sequence ID" value="VUF14451.1"/>
    <property type="molecule type" value="Genomic_DNA"/>
</dbReference>
<proteinExistence type="predicted"/>
<evidence type="ECO:0000313" key="3">
    <source>
        <dbReference type="EMBL" id="VUF14451.1"/>
    </source>
</evidence>
<keyword evidence="1" id="KW-0732">Signal</keyword>
<evidence type="ECO:0000313" key="5">
    <source>
        <dbReference type="Proteomes" id="UP001055303"/>
    </source>
</evidence>
<evidence type="ECO:0000313" key="4">
    <source>
        <dbReference type="Proteomes" id="UP000401717"/>
    </source>
</evidence>
<dbReference type="OrthoDB" id="4736977at2"/>
<reference evidence="2" key="2">
    <citation type="journal article" date="2021" name="Front. Microbiol.">
        <title>Comprehensive Comparative Genomics and Phenotyping of Methylobacterium Species.</title>
        <authorList>
            <person name="Alessa O."/>
            <person name="Ogura Y."/>
            <person name="Fujitani Y."/>
            <person name="Takami H."/>
            <person name="Hayashi T."/>
            <person name="Sahin N."/>
            <person name="Tani A."/>
        </authorList>
    </citation>
    <scope>NUCLEOTIDE SEQUENCE</scope>
    <source>
        <strain evidence="2">DSM 22415</strain>
    </source>
</reference>
<evidence type="ECO:0008006" key="6">
    <source>
        <dbReference type="Google" id="ProtNLM"/>
    </source>
</evidence>
<evidence type="ECO:0000313" key="2">
    <source>
        <dbReference type="EMBL" id="GJD54656.1"/>
    </source>
</evidence>
<dbReference type="AlphaFoldDB" id="A0A564G4E4"/>
<dbReference type="Proteomes" id="UP000401717">
    <property type="component" value="Unassembled WGS sequence"/>
</dbReference>
<dbReference type="EMBL" id="BPQI01000011">
    <property type="protein sequence ID" value="GJD54656.1"/>
    <property type="molecule type" value="Genomic_DNA"/>
</dbReference>
<keyword evidence="5" id="KW-1185">Reference proteome</keyword>
<accession>A0A564G4E4</accession>
<feature type="chain" id="PRO_5021703229" description="Argininosuccinate lyase" evidence="1">
    <location>
        <begin position="24"/>
        <end position="109"/>
    </location>
</feature>
<organism evidence="3 4">
    <name type="scientific">Methylobacterium dankookense</name>
    <dbReference type="NCBI Taxonomy" id="560405"/>
    <lineage>
        <taxon>Bacteria</taxon>
        <taxon>Pseudomonadati</taxon>
        <taxon>Pseudomonadota</taxon>
        <taxon>Alphaproteobacteria</taxon>
        <taxon>Hyphomicrobiales</taxon>
        <taxon>Methylobacteriaceae</taxon>
        <taxon>Methylobacterium</taxon>
    </lineage>
</organism>
<name>A0A564G4E4_9HYPH</name>
<reference evidence="3 4" key="1">
    <citation type="submission" date="2019-06" db="EMBL/GenBank/DDBJ databases">
        <authorList>
            <person name="Rodrigo-Torres L."/>
            <person name="Arahal R. D."/>
            <person name="Lucena T."/>
        </authorList>
    </citation>
    <scope>NUCLEOTIDE SEQUENCE [LARGE SCALE GENOMIC DNA]</scope>
    <source>
        <strain evidence="3 4">SW08-7</strain>
    </source>
</reference>
<dbReference type="Proteomes" id="UP001055303">
    <property type="component" value="Unassembled WGS sequence"/>
</dbReference>
<dbReference type="RefSeq" id="WP_144766819.1">
    <property type="nucleotide sequence ID" value="NZ_BPQI01000011.1"/>
</dbReference>
<gene>
    <name evidence="2" type="ORF">IFDJLNFL_0531</name>
    <name evidence="3" type="ORF">MTDSW087_04176</name>
</gene>
<reference evidence="2" key="3">
    <citation type="submission" date="2021-08" db="EMBL/GenBank/DDBJ databases">
        <authorList>
            <person name="Tani A."/>
            <person name="Ola A."/>
            <person name="Ogura Y."/>
            <person name="Katsura K."/>
            <person name="Hayashi T."/>
        </authorList>
    </citation>
    <scope>NUCLEOTIDE SEQUENCE</scope>
    <source>
        <strain evidence="2">DSM 22415</strain>
    </source>
</reference>
<sequence>MIARTTAAACAALLLLAGSGAQAANRHVDIVNKTGMTMKHFYASSTGTDDWEEDILGRDVIEDGETFDINIDDGSGACRFDFKAVFDNGKALVRKSINVCEISTFTYRP</sequence>